<feature type="domain" description="Microcin J25-processing protein McjB C-terminal" evidence="1">
    <location>
        <begin position="22"/>
        <end position="127"/>
    </location>
</feature>
<sequence length="135" mass="14856">MRLRKAVMLPIALPVVAGVRLALSLAGYARLIAWLPQSAGAGDRRWIDATARAVQIAARLVPGATCLTQAVATRTLLAWIGHHSWIRIGVRRDDKGAIMAHAWLLDGRNRIVIGGTRSELARFRPLTDLDRPRPR</sequence>
<comment type="caution">
    <text evidence="2">The sequence shown here is derived from an EMBL/GenBank/DDBJ whole genome shotgun (WGS) entry which is preliminary data.</text>
</comment>
<organism evidence="2 3">
    <name type="scientific">Sphingobium scionense</name>
    <dbReference type="NCBI Taxonomy" id="1404341"/>
    <lineage>
        <taxon>Bacteria</taxon>
        <taxon>Pseudomonadati</taxon>
        <taxon>Pseudomonadota</taxon>
        <taxon>Alphaproteobacteria</taxon>
        <taxon>Sphingomonadales</taxon>
        <taxon>Sphingomonadaceae</taxon>
        <taxon>Sphingobium</taxon>
    </lineage>
</organism>
<dbReference type="InterPro" id="IPR053521">
    <property type="entry name" value="McjB-like"/>
</dbReference>
<evidence type="ECO:0000259" key="1">
    <source>
        <dbReference type="Pfam" id="PF13471"/>
    </source>
</evidence>
<proteinExistence type="predicted"/>
<dbReference type="RefSeq" id="WP_246428201.1">
    <property type="nucleotide sequence ID" value="NZ_JACIEU010000007.1"/>
</dbReference>
<dbReference type="EMBL" id="JACIEU010000007">
    <property type="protein sequence ID" value="MBB4148351.1"/>
    <property type="molecule type" value="Genomic_DNA"/>
</dbReference>
<name>A0A7W6LPY4_9SPHN</name>
<gene>
    <name evidence="2" type="ORF">GGQ90_002130</name>
</gene>
<keyword evidence="3" id="KW-1185">Reference proteome</keyword>
<accession>A0A7W6LPY4</accession>
<reference evidence="2 3" key="1">
    <citation type="submission" date="2020-08" db="EMBL/GenBank/DDBJ databases">
        <title>Genomic Encyclopedia of Type Strains, Phase IV (KMG-IV): sequencing the most valuable type-strain genomes for metagenomic binning, comparative biology and taxonomic classification.</title>
        <authorList>
            <person name="Goeker M."/>
        </authorList>
    </citation>
    <scope>NUCLEOTIDE SEQUENCE [LARGE SCALE GENOMIC DNA]</scope>
    <source>
        <strain evidence="2 3">DSM 19371</strain>
    </source>
</reference>
<dbReference type="NCBIfam" id="NF033537">
    <property type="entry name" value="lasso_biosyn_B2"/>
    <property type="match status" value="1"/>
</dbReference>
<protein>
    <recommendedName>
        <fullName evidence="1">Microcin J25-processing protein McjB C-terminal domain-containing protein</fullName>
    </recommendedName>
</protein>
<evidence type="ECO:0000313" key="3">
    <source>
        <dbReference type="Proteomes" id="UP000590524"/>
    </source>
</evidence>
<dbReference type="AlphaFoldDB" id="A0A7W6LPY4"/>
<dbReference type="Proteomes" id="UP000590524">
    <property type="component" value="Unassembled WGS sequence"/>
</dbReference>
<evidence type="ECO:0000313" key="2">
    <source>
        <dbReference type="EMBL" id="MBB4148351.1"/>
    </source>
</evidence>
<dbReference type="Pfam" id="PF13471">
    <property type="entry name" value="Transglut_core3"/>
    <property type="match status" value="1"/>
</dbReference>
<dbReference type="InterPro" id="IPR032708">
    <property type="entry name" value="McjB_C"/>
</dbReference>